<gene>
    <name evidence="17" type="ORF">INT43_006453</name>
</gene>
<dbReference type="PIRSF" id="PIRSF000164">
    <property type="entry name" value="DHO_oxidase"/>
    <property type="match status" value="1"/>
</dbReference>
<dbReference type="Proteomes" id="UP000654370">
    <property type="component" value="Unassembled WGS sequence"/>
</dbReference>
<keyword evidence="12 15" id="KW-0665">Pyrimidine biosynthesis</keyword>
<evidence type="ECO:0000313" key="17">
    <source>
        <dbReference type="EMBL" id="KAG2183447.1"/>
    </source>
</evidence>
<dbReference type="InterPro" id="IPR023359">
    <property type="entry name" value="Dihydro_DH_chainA_dom2"/>
</dbReference>
<accession>A0A8H7PZS1</accession>
<evidence type="ECO:0000256" key="4">
    <source>
        <dbReference type="ARBA" id="ARBA00004725"/>
    </source>
</evidence>
<proteinExistence type="inferred from homology"/>
<dbReference type="InterPro" id="IPR001295">
    <property type="entry name" value="Dihydroorotate_DH_CS"/>
</dbReference>
<comment type="function">
    <text evidence="15">Catalyzes the conversion of dihydroorotate to orotate with fumarate as the electron acceptor.</text>
</comment>
<dbReference type="GO" id="GO:0006207">
    <property type="term" value="P:'de novo' pyrimidine nucleobase biosynthetic process"/>
    <property type="evidence" value="ECO:0007669"/>
    <property type="project" value="InterPro"/>
</dbReference>
<evidence type="ECO:0000256" key="8">
    <source>
        <dbReference type="ARBA" id="ARBA00021374"/>
    </source>
</evidence>
<evidence type="ECO:0000256" key="6">
    <source>
        <dbReference type="ARBA" id="ARBA00011738"/>
    </source>
</evidence>
<dbReference type="Gene3D" id="2.30.26.10">
    <property type="entry name" value="Dihydroorotate Dehydrogenase A, chain A, domain 2"/>
    <property type="match status" value="1"/>
</dbReference>
<protein>
    <recommendedName>
        <fullName evidence="8 15">Dihydroorotate dehydrogenase (fumarate)</fullName>
        <ecNumber evidence="7 15">1.3.98.1</ecNumber>
    </recommendedName>
    <alternativeName>
        <fullName evidence="14 15">Dihydroorotate oxidase</fullName>
    </alternativeName>
</protein>
<dbReference type="PROSITE" id="PS00912">
    <property type="entry name" value="DHODEHASE_2"/>
    <property type="match status" value="1"/>
</dbReference>
<feature type="domain" description="Dihydroorotate dehydrogenase catalytic" evidence="16">
    <location>
        <begin position="5"/>
        <end position="299"/>
    </location>
</feature>
<dbReference type="CDD" id="cd04741">
    <property type="entry name" value="DHOD_1A_like"/>
    <property type="match status" value="1"/>
</dbReference>
<name>A0A8H7PZS1_MORIS</name>
<keyword evidence="10 15" id="KW-0285">Flavoprotein</keyword>
<evidence type="ECO:0000256" key="7">
    <source>
        <dbReference type="ARBA" id="ARBA00011911"/>
    </source>
</evidence>
<dbReference type="PANTHER" id="PTHR48109">
    <property type="entry name" value="DIHYDROOROTATE DEHYDROGENASE (QUINONE), MITOCHONDRIAL-RELATED"/>
    <property type="match status" value="1"/>
</dbReference>
<evidence type="ECO:0000256" key="14">
    <source>
        <dbReference type="ARBA" id="ARBA00031623"/>
    </source>
</evidence>
<dbReference type="Pfam" id="PF01180">
    <property type="entry name" value="DHO_dh"/>
    <property type="match status" value="1"/>
</dbReference>
<dbReference type="PANTHER" id="PTHR48109:SF1">
    <property type="entry name" value="DIHYDROOROTATE DEHYDROGENASE (FUMARATE)"/>
    <property type="match status" value="1"/>
</dbReference>
<keyword evidence="9 15" id="KW-0963">Cytoplasm</keyword>
<dbReference type="OrthoDB" id="14784at2759"/>
<comment type="cofactor">
    <cofactor evidence="2 15">
        <name>FMN</name>
        <dbReference type="ChEBI" id="CHEBI:58210"/>
    </cofactor>
</comment>
<dbReference type="FunFam" id="3.20.20.70:FF:000027">
    <property type="entry name" value="Dihydropyrimidine dehydrogenase [NADP(+)]"/>
    <property type="match status" value="1"/>
</dbReference>
<dbReference type="GO" id="GO:1990663">
    <property type="term" value="F:dihydroorotate dehydrogenase (fumarate) activity"/>
    <property type="evidence" value="ECO:0007669"/>
    <property type="project" value="UniProtKB-EC"/>
</dbReference>
<keyword evidence="13 15" id="KW-0560">Oxidoreductase</keyword>
<comment type="subcellular location">
    <subcellularLocation>
        <location evidence="3 15">Cytoplasm</location>
    </subcellularLocation>
</comment>
<evidence type="ECO:0000256" key="10">
    <source>
        <dbReference type="ARBA" id="ARBA00022630"/>
    </source>
</evidence>
<reference evidence="17" key="1">
    <citation type="submission" date="2020-12" db="EMBL/GenBank/DDBJ databases">
        <title>Metabolic potential, ecology and presence of endohyphal bacteria is reflected in genomic diversity of Mucoromycotina.</title>
        <authorList>
            <person name="Muszewska A."/>
            <person name="Okrasinska A."/>
            <person name="Steczkiewicz K."/>
            <person name="Drgas O."/>
            <person name="Orlowska M."/>
            <person name="Perlinska-Lenart U."/>
            <person name="Aleksandrzak-Piekarczyk T."/>
            <person name="Szatraj K."/>
            <person name="Zielenkiewicz U."/>
            <person name="Pilsyk S."/>
            <person name="Malc E."/>
            <person name="Mieczkowski P."/>
            <person name="Kruszewska J.S."/>
            <person name="Biernat P."/>
            <person name="Pawlowska J."/>
        </authorList>
    </citation>
    <scope>NUCLEOTIDE SEQUENCE</scope>
    <source>
        <strain evidence="17">WA0000067209</strain>
    </source>
</reference>
<dbReference type="UniPathway" id="UPA00070"/>
<evidence type="ECO:0000256" key="12">
    <source>
        <dbReference type="ARBA" id="ARBA00022975"/>
    </source>
</evidence>
<dbReference type="InterPro" id="IPR033886">
    <property type="entry name" value="DHOD_1A"/>
</dbReference>
<dbReference type="EMBL" id="JAEPQZ010000003">
    <property type="protein sequence ID" value="KAG2183447.1"/>
    <property type="molecule type" value="Genomic_DNA"/>
</dbReference>
<evidence type="ECO:0000259" key="16">
    <source>
        <dbReference type="Pfam" id="PF01180"/>
    </source>
</evidence>
<organism evidence="17 18">
    <name type="scientific">Mortierella isabellina</name>
    <name type="common">Filamentous fungus</name>
    <name type="synonym">Umbelopsis isabellina</name>
    <dbReference type="NCBI Taxonomy" id="91625"/>
    <lineage>
        <taxon>Eukaryota</taxon>
        <taxon>Fungi</taxon>
        <taxon>Fungi incertae sedis</taxon>
        <taxon>Mucoromycota</taxon>
        <taxon>Mucoromycotina</taxon>
        <taxon>Umbelopsidomycetes</taxon>
        <taxon>Umbelopsidales</taxon>
        <taxon>Umbelopsidaceae</taxon>
        <taxon>Umbelopsis</taxon>
    </lineage>
</organism>
<dbReference type="NCBIfam" id="NF002702">
    <property type="entry name" value="PRK02506.1"/>
    <property type="match status" value="1"/>
</dbReference>
<comment type="catalytic activity">
    <reaction evidence="1 15">
        <text>(S)-dihydroorotate + fumarate = orotate + succinate</text>
        <dbReference type="Rhea" id="RHEA:30059"/>
        <dbReference type="ChEBI" id="CHEBI:29806"/>
        <dbReference type="ChEBI" id="CHEBI:30031"/>
        <dbReference type="ChEBI" id="CHEBI:30839"/>
        <dbReference type="ChEBI" id="CHEBI:30864"/>
        <dbReference type="EC" id="1.3.98.1"/>
    </reaction>
</comment>
<evidence type="ECO:0000256" key="3">
    <source>
        <dbReference type="ARBA" id="ARBA00004496"/>
    </source>
</evidence>
<dbReference type="PROSITE" id="PS00911">
    <property type="entry name" value="DHODEHASE_1"/>
    <property type="match status" value="1"/>
</dbReference>
<evidence type="ECO:0000256" key="5">
    <source>
        <dbReference type="ARBA" id="ARBA00008008"/>
    </source>
</evidence>
<dbReference type="InterPro" id="IPR013785">
    <property type="entry name" value="Aldolase_TIM"/>
</dbReference>
<evidence type="ECO:0000256" key="1">
    <source>
        <dbReference type="ARBA" id="ARBA00001694"/>
    </source>
</evidence>
<comment type="subunit">
    <text evidence="6 15">Homodimer.</text>
</comment>
<dbReference type="SUPFAM" id="SSF51395">
    <property type="entry name" value="FMN-linked oxidoreductases"/>
    <property type="match status" value="1"/>
</dbReference>
<evidence type="ECO:0000256" key="11">
    <source>
        <dbReference type="ARBA" id="ARBA00022643"/>
    </source>
</evidence>
<dbReference type="AlphaFoldDB" id="A0A8H7PZS1"/>
<dbReference type="GO" id="GO:0044205">
    <property type="term" value="P:'de novo' UMP biosynthetic process"/>
    <property type="evidence" value="ECO:0007669"/>
    <property type="project" value="UniProtKB-UniPathway"/>
</dbReference>
<dbReference type="InterPro" id="IPR005720">
    <property type="entry name" value="Dihydroorotate_DH_cat"/>
</dbReference>
<keyword evidence="11 15" id="KW-0288">FMN</keyword>
<comment type="pathway">
    <text evidence="4 15">Pyrimidine metabolism; UMP biosynthesis via de novo pathway.</text>
</comment>
<evidence type="ECO:0000256" key="15">
    <source>
        <dbReference type="RuleBase" id="RU364042"/>
    </source>
</evidence>
<dbReference type="Gene3D" id="3.20.20.70">
    <property type="entry name" value="Aldolase class I"/>
    <property type="match status" value="1"/>
</dbReference>
<dbReference type="GO" id="GO:0005737">
    <property type="term" value="C:cytoplasm"/>
    <property type="evidence" value="ECO:0007669"/>
    <property type="project" value="UniProtKB-SubCell"/>
</dbReference>
<dbReference type="InterPro" id="IPR050074">
    <property type="entry name" value="DHO_dehydrogenase"/>
</dbReference>
<comment type="caution">
    <text evidence="17">The sequence shown here is derived from an EMBL/GenBank/DDBJ whole genome shotgun (WGS) entry which is preliminary data.</text>
</comment>
<dbReference type="InterPro" id="IPR012135">
    <property type="entry name" value="Dihydroorotate_DH_1_2"/>
</dbReference>
<evidence type="ECO:0000313" key="18">
    <source>
        <dbReference type="Proteomes" id="UP000654370"/>
    </source>
</evidence>
<evidence type="ECO:0000256" key="9">
    <source>
        <dbReference type="ARBA" id="ARBA00022490"/>
    </source>
</evidence>
<evidence type="ECO:0000256" key="13">
    <source>
        <dbReference type="ARBA" id="ARBA00023002"/>
    </source>
</evidence>
<evidence type="ECO:0000256" key="2">
    <source>
        <dbReference type="ARBA" id="ARBA00001917"/>
    </source>
</evidence>
<sequence>MAVDLSTTIAGVKLPNLLLNASGVNCRFENELQQLVESKSGSLITKSATLNSREGNPEPRYAPLAGSIGSINSMGLPNQGYEYYLNYAKNFDYNNTAGKPLFISLAGLSLAENKTMCEAFRDANLPCVLEVNFSCPNVPGKPQVGYDMEAMEQALQVLDPIIGRPFGIKLPPYFDIAHFDQAAAIFNKFDNVVFVTCINSVGNGLAIDLDSETALIKPKDGFGGLGGLLVLPTALANVNAFYRRLKPGKQVIGCGGVTSGKEVFLHILAGASAVEIGTQLMEEGTGVFERVQKELVELMTAKGYKSVEEFRGKVKTL</sequence>
<dbReference type="EC" id="1.3.98.1" evidence="7 15"/>
<comment type="similarity">
    <text evidence="5 15">Belongs to the dihydroorotate dehydrogenase family. Type 1 subfamily.</text>
</comment>
<keyword evidence="18" id="KW-1185">Reference proteome</keyword>